<dbReference type="InterPro" id="IPR011701">
    <property type="entry name" value="MFS"/>
</dbReference>
<evidence type="ECO:0000259" key="5">
    <source>
        <dbReference type="PROSITE" id="PS50850"/>
    </source>
</evidence>
<dbReference type="KEGG" id="amar:AMRN_1532"/>
<evidence type="ECO:0000256" key="1">
    <source>
        <dbReference type="ARBA" id="ARBA00022692"/>
    </source>
</evidence>
<dbReference type="InterPro" id="IPR036259">
    <property type="entry name" value="MFS_trans_sf"/>
</dbReference>
<dbReference type="Proteomes" id="UP000224740">
    <property type="component" value="Unassembled WGS sequence"/>
</dbReference>
<evidence type="ECO:0000256" key="4">
    <source>
        <dbReference type="SAM" id="Phobius"/>
    </source>
</evidence>
<feature type="transmembrane region" description="Helical" evidence="4">
    <location>
        <begin position="129"/>
        <end position="152"/>
    </location>
</feature>
<feature type="transmembrane region" description="Helical" evidence="4">
    <location>
        <begin position="343"/>
        <end position="359"/>
    </location>
</feature>
<feature type="transmembrane region" description="Helical" evidence="4">
    <location>
        <begin position="244"/>
        <end position="264"/>
    </location>
</feature>
<feature type="transmembrane region" description="Helical" evidence="4">
    <location>
        <begin position="276"/>
        <end position="295"/>
    </location>
</feature>
<proteinExistence type="predicted"/>
<dbReference type="PANTHER" id="PTHR23523:SF2">
    <property type="entry name" value="2-NITROIMIDAZOLE TRANSPORTER"/>
    <property type="match status" value="1"/>
</dbReference>
<feature type="transmembrane region" description="Helical" evidence="4">
    <location>
        <begin position="7"/>
        <end position="25"/>
    </location>
</feature>
<dbReference type="SUPFAM" id="SSF103473">
    <property type="entry name" value="MFS general substrate transporter"/>
    <property type="match status" value="1"/>
</dbReference>
<feature type="transmembrane region" description="Helical" evidence="4">
    <location>
        <begin position="365"/>
        <end position="384"/>
    </location>
</feature>
<evidence type="ECO:0000313" key="7">
    <source>
        <dbReference type="EMBL" id="PHO15524.1"/>
    </source>
</evidence>
<evidence type="ECO:0000313" key="9">
    <source>
        <dbReference type="Proteomes" id="UP000264693"/>
    </source>
</evidence>
<dbReference type="GO" id="GO:0022857">
    <property type="term" value="F:transmembrane transporter activity"/>
    <property type="evidence" value="ECO:0007669"/>
    <property type="project" value="InterPro"/>
</dbReference>
<reference evidence="8" key="1">
    <citation type="submission" date="2017-09" db="EMBL/GenBank/DDBJ databases">
        <title>Arcobacter canalis sp. nov., a new species isolated from a water canal contaminated with urban sewage.</title>
        <authorList>
            <person name="Perez-Cataluna A."/>
            <person name="Salas-Masso N."/>
            <person name="Figueras M.J."/>
        </authorList>
    </citation>
    <scope>NUCLEOTIDE SEQUENCE [LARGE SCALE GENOMIC DNA]</scope>
    <source>
        <strain evidence="8">CECT 7727</strain>
    </source>
</reference>
<dbReference type="Gene3D" id="1.20.1250.20">
    <property type="entry name" value="MFS general substrate transporter like domains"/>
    <property type="match status" value="2"/>
</dbReference>
<dbReference type="InterPro" id="IPR052524">
    <property type="entry name" value="MFS_Cyanate_Porter"/>
</dbReference>
<evidence type="ECO:0000313" key="6">
    <source>
        <dbReference type="EMBL" id="AXX87267.1"/>
    </source>
</evidence>
<evidence type="ECO:0000313" key="8">
    <source>
        <dbReference type="Proteomes" id="UP000224740"/>
    </source>
</evidence>
<evidence type="ECO:0000256" key="3">
    <source>
        <dbReference type="ARBA" id="ARBA00023136"/>
    </source>
</evidence>
<dbReference type="PANTHER" id="PTHR23523">
    <property type="match status" value="1"/>
</dbReference>
<feature type="transmembrane region" description="Helical" evidence="4">
    <location>
        <begin position="71"/>
        <end position="90"/>
    </location>
</feature>
<feature type="transmembrane region" description="Helical" evidence="4">
    <location>
        <begin position="45"/>
        <end position="64"/>
    </location>
</feature>
<evidence type="ECO:0000256" key="2">
    <source>
        <dbReference type="ARBA" id="ARBA00022989"/>
    </source>
</evidence>
<dbReference type="EMBL" id="NXAO01000025">
    <property type="protein sequence ID" value="PHO15524.1"/>
    <property type="molecule type" value="Genomic_DNA"/>
</dbReference>
<dbReference type="InterPro" id="IPR020846">
    <property type="entry name" value="MFS_dom"/>
</dbReference>
<feature type="transmembrane region" description="Helical" evidence="4">
    <location>
        <begin position="210"/>
        <end position="232"/>
    </location>
</feature>
<sequence>MKSNPHLLIIFLGIIFVSFNLRAPITSVGPVIDLIQAQYNLNSSMAGFITTLPLLAFAIFSPFVAKINHKIGHGLTMFAGLLLIIIGELVRSYTNVYGLFIGTILIGIGIAIGNVLIPSVIKHKFEKNVGSIISIYITGMCIFAALGSGLSIPATEIFGWNTSLAIWVILALLALVIWLPQLRKSENYNNSDDLKLEEIMQSKSIWKSPLAWWVTLYMGTQSLLFYTLITWIPSILIFKDFDSHFSGMMLLLFQLVGLPATLIVPIIADKIKHQKFIATIISLIYLLGIVTLLFAQSTFSVILSMIFIGLGTGGAISLAIGFISLRTPHVKKAAELSGMSQSAGYLFAAVGPILIGFIFDVTKSWTNALLVLIALILLLILFGLKAGRDELTHY</sequence>
<accession>A0A347TKY9</accession>
<feature type="transmembrane region" description="Helical" evidence="4">
    <location>
        <begin position="158"/>
        <end position="179"/>
    </location>
</feature>
<keyword evidence="2 4" id="KW-1133">Transmembrane helix</keyword>
<organism evidence="6 9">
    <name type="scientific">Malaciobacter marinus</name>
    <dbReference type="NCBI Taxonomy" id="505249"/>
    <lineage>
        <taxon>Bacteria</taxon>
        <taxon>Pseudomonadati</taxon>
        <taxon>Campylobacterota</taxon>
        <taxon>Epsilonproteobacteria</taxon>
        <taxon>Campylobacterales</taxon>
        <taxon>Arcobacteraceae</taxon>
        <taxon>Malaciobacter</taxon>
    </lineage>
</organism>
<keyword evidence="1 4" id="KW-0812">Transmembrane</keyword>
<dbReference type="AlphaFoldDB" id="A0A347TKY9"/>
<protein>
    <submittedName>
        <fullName evidence="6">Cyanate permease</fullName>
    </submittedName>
    <submittedName>
        <fullName evidence="7">MFS transporter</fullName>
    </submittedName>
</protein>
<dbReference type="PROSITE" id="PS50850">
    <property type="entry name" value="MFS"/>
    <property type="match status" value="1"/>
</dbReference>
<keyword evidence="3 4" id="KW-0472">Membrane</keyword>
<name>A0A347TKY9_9BACT</name>
<feature type="domain" description="Major facilitator superfamily (MFS) profile" evidence="5">
    <location>
        <begin position="6"/>
        <end position="391"/>
    </location>
</feature>
<dbReference type="RefSeq" id="WP_099310874.1">
    <property type="nucleotide sequence ID" value="NZ_CP032101.1"/>
</dbReference>
<keyword evidence="8" id="KW-1185">Reference proteome</keyword>
<dbReference type="CDD" id="cd17339">
    <property type="entry name" value="MFS_NIMT_CynX_like"/>
    <property type="match status" value="1"/>
</dbReference>
<dbReference type="Pfam" id="PF07690">
    <property type="entry name" value="MFS_1"/>
    <property type="match status" value="1"/>
</dbReference>
<dbReference type="EMBL" id="CP032101">
    <property type="protein sequence ID" value="AXX87267.1"/>
    <property type="molecule type" value="Genomic_DNA"/>
</dbReference>
<gene>
    <name evidence="6" type="primary">cynX</name>
    <name evidence="6" type="ORF">AMRN_1532</name>
    <name evidence="7" type="ORF">CPH92_06200</name>
</gene>
<reference evidence="7" key="2">
    <citation type="submission" date="2017-09" db="EMBL/GenBank/DDBJ databases">
        <authorList>
            <person name="Perez-Cataluna A."/>
            <person name="Figueras M.J."/>
            <person name="Salas-Masso N."/>
        </authorList>
    </citation>
    <scope>NUCLEOTIDE SEQUENCE</scope>
    <source>
        <strain evidence="7">CECT 7727</strain>
    </source>
</reference>
<dbReference type="Proteomes" id="UP000264693">
    <property type="component" value="Chromosome"/>
</dbReference>
<reference evidence="6 9" key="3">
    <citation type="submission" date="2018-08" db="EMBL/GenBank/DDBJ databases">
        <title>Complete genome of the Arcobacter marinus type strain JCM 15502.</title>
        <authorList>
            <person name="Miller W.G."/>
            <person name="Yee E."/>
            <person name="Huynh S."/>
            <person name="Parker C.T."/>
        </authorList>
    </citation>
    <scope>NUCLEOTIDE SEQUENCE [LARGE SCALE GENOMIC DNA]</scope>
    <source>
        <strain evidence="6 9">JCM 15502</strain>
    </source>
</reference>
<feature type="transmembrane region" description="Helical" evidence="4">
    <location>
        <begin position="301"/>
        <end position="323"/>
    </location>
</feature>
<feature type="transmembrane region" description="Helical" evidence="4">
    <location>
        <begin position="96"/>
        <end position="117"/>
    </location>
</feature>